<name>A0A426YW22_ENSVE</name>
<gene>
    <name evidence="1" type="ORF">B296_00007718</name>
</gene>
<feature type="non-terminal residue" evidence="1">
    <location>
        <position position="1"/>
    </location>
</feature>
<dbReference type="Proteomes" id="UP000287651">
    <property type="component" value="Unassembled WGS sequence"/>
</dbReference>
<reference evidence="1 2" key="1">
    <citation type="journal article" date="2014" name="Agronomy (Basel)">
        <title>A Draft Genome Sequence for Ensete ventricosum, the Drought-Tolerant Tree Against Hunger.</title>
        <authorList>
            <person name="Harrison J."/>
            <person name="Moore K.A."/>
            <person name="Paszkiewicz K."/>
            <person name="Jones T."/>
            <person name="Grant M."/>
            <person name="Ambacheew D."/>
            <person name="Muzemil S."/>
            <person name="Studholme D.J."/>
        </authorList>
    </citation>
    <scope>NUCLEOTIDE SEQUENCE [LARGE SCALE GENOMIC DNA]</scope>
</reference>
<sequence>VKFRSIFFAPSQKFKILVVPSILALWKSYEYDFMKKHDDRKIYAKSSFD</sequence>
<comment type="caution">
    <text evidence="1">The sequence shown here is derived from an EMBL/GenBank/DDBJ whole genome shotgun (WGS) entry which is preliminary data.</text>
</comment>
<proteinExistence type="predicted"/>
<dbReference type="AlphaFoldDB" id="A0A426YW22"/>
<organism evidence="1 2">
    <name type="scientific">Ensete ventricosum</name>
    <name type="common">Abyssinian banana</name>
    <name type="synonym">Musa ensete</name>
    <dbReference type="NCBI Taxonomy" id="4639"/>
    <lineage>
        <taxon>Eukaryota</taxon>
        <taxon>Viridiplantae</taxon>
        <taxon>Streptophyta</taxon>
        <taxon>Embryophyta</taxon>
        <taxon>Tracheophyta</taxon>
        <taxon>Spermatophyta</taxon>
        <taxon>Magnoliopsida</taxon>
        <taxon>Liliopsida</taxon>
        <taxon>Zingiberales</taxon>
        <taxon>Musaceae</taxon>
        <taxon>Ensete</taxon>
    </lineage>
</organism>
<accession>A0A426YW22</accession>
<evidence type="ECO:0000313" key="2">
    <source>
        <dbReference type="Proteomes" id="UP000287651"/>
    </source>
</evidence>
<dbReference type="EMBL" id="AMZH03009858">
    <property type="protein sequence ID" value="RRT55926.1"/>
    <property type="molecule type" value="Genomic_DNA"/>
</dbReference>
<protein>
    <submittedName>
        <fullName evidence="1">Uncharacterized protein</fullName>
    </submittedName>
</protein>
<evidence type="ECO:0000313" key="1">
    <source>
        <dbReference type="EMBL" id="RRT55926.1"/>
    </source>
</evidence>